<dbReference type="InterPro" id="IPR003399">
    <property type="entry name" value="Mce/MlaD"/>
</dbReference>
<dbReference type="InterPro" id="IPR024516">
    <property type="entry name" value="Mce_C"/>
</dbReference>
<dbReference type="NCBIfam" id="TIGR00996">
    <property type="entry name" value="Mtu_fam_mce"/>
    <property type="match status" value="1"/>
</dbReference>
<dbReference type="InterPro" id="IPR005693">
    <property type="entry name" value="Mce"/>
</dbReference>
<dbReference type="InterPro" id="IPR052336">
    <property type="entry name" value="MlaD_Phospholipid_Transporter"/>
</dbReference>
<feature type="domain" description="Mce/MlaD" evidence="2">
    <location>
        <begin position="27"/>
        <end position="100"/>
    </location>
</feature>
<dbReference type="GO" id="GO:0005576">
    <property type="term" value="C:extracellular region"/>
    <property type="evidence" value="ECO:0007669"/>
    <property type="project" value="TreeGrafter"/>
</dbReference>
<evidence type="ECO:0000256" key="1">
    <source>
        <dbReference type="SAM" id="MobiDB-lite"/>
    </source>
</evidence>
<proteinExistence type="predicted"/>
<dbReference type="AlphaFoldDB" id="A0A7I7X7E8"/>
<gene>
    <name evidence="4" type="ORF">MMAD_00640</name>
</gene>
<dbReference type="EMBL" id="AP022610">
    <property type="protein sequence ID" value="BBZ25769.1"/>
    <property type="molecule type" value="Genomic_DNA"/>
</dbReference>
<dbReference type="KEGG" id="mmag:MMAD_00640"/>
<dbReference type="Pfam" id="PF02470">
    <property type="entry name" value="MlaD"/>
    <property type="match status" value="1"/>
</dbReference>
<dbReference type="Pfam" id="PF11887">
    <property type="entry name" value="Mce4_CUP1"/>
    <property type="match status" value="1"/>
</dbReference>
<dbReference type="Proteomes" id="UP000466517">
    <property type="component" value="Chromosome"/>
</dbReference>
<evidence type="ECO:0000259" key="2">
    <source>
        <dbReference type="Pfam" id="PF02470"/>
    </source>
</evidence>
<keyword evidence="5" id="KW-1185">Reference proteome</keyword>
<protein>
    <submittedName>
        <fullName evidence="4">Mammalian cell entry protein</fullName>
    </submittedName>
</protein>
<feature type="region of interest" description="Disordered" evidence="1">
    <location>
        <begin position="335"/>
        <end position="385"/>
    </location>
</feature>
<dbReference type="PANTHER" id="PTHR33371">
    <property type="entry name" value="INTERMEMBRANE PHOSPHOLIPID TRANSPORT SYSTEM BINDING PROTEIN MLAD-RELATED"/>
    <property type="match status" value="1"/>
</dbReference>
<evidence type="ECO:0000313" key="4">
    <source>
        <dbReference type="EMBL" id="BBZ25769.1"/>
    </source>
</evidence>
<reference evidence="4 5" key="1">
    <citation type="journal article" date="2019" name="Emerg. Microbes Infect.">
        <title>Comprehensive subspecies identification of 175 nontuberculous mycobacteria species based on 7547 genomic profiles.</title>
        <authorList>
            <person name="Matsumoto Y."/>
            <person name="Kinjo T."/>
            <person name="Motooka D."/>
            <person name="Nabeya D."/>
            <person name="Jung N."/>
            <person name="Uechi K."/>
            <person name="Horii T."/>
            <person name="Iida T."/>
            <person name="Fujita J."/>
            <person name="Nakamura S."/>
        </authorList>
    </citation>
    <scope>NUCLEOTIDE SEQUENCE [LARGE SCALE GENOMIC DNA]</scope>
    <source>
        <strain evidence="4 5">JCM 13574</strain>
    </source>
</reference>
<sequence length="385" mass="40243">MLTSSCAYDGVNSLPLPGTRGHGSGSSTYYVQVANVGTLEPNSPVLIDDVTVGSIERIAIVDRHPLITITVERGVVVPGNAVAAVGQTSLLGSMHVQLGPPPGQAPVGALQQGSTIPLNASKTYPSTERTLASLSVVANAGGLGQIGDIIHALDVALKDRPETARALIDELSTFVGTLNDQRDDIITTITNLDRFTTTLAGQSATITHALQTIPPALDVLLRERPRLVEALNRLRVFSDTATHVIDDTQSDLVTNLQNLAPTVQALADVGDDIDTALAFLPVFPIGQNVIDRGIRGDYMNLFVTLDLTRERLKRGLGVGTRFGDPNIPLVPAPGDEGYDAYYSKDPLGAGLAPPPAHPPDTTTTPPSTNPPDGAIPAPPPPTGGS</sequence>
<accession>A0A7I7X7E8</accession>
<dbReference type="PANTHER" id="PTHR33371:SF15">
    <property type="entry name" value="LIPOPROTEIN LPRN"/>
    <property type="match status" value="1"/>
</dbReference>
<evidence type="ECO:0000313" key="5">
    <source>
        <dbReference type="Proteomes" id="UP000466517"/>
    </source>
</evidence>
<feature type="compositionally biased region" description="Low complexity" evidence="1">
    <location>
        <begin position="359"/>
        <end position="375"/>
    </location>
</feature>
<feature type="compositionally biased region" description="Pro residues" evidence="1">
    <location>
        <begin position="376"/>
        <end position="385"/>
    </location>
</feature>
<evidence type="ECO:0000259" key="3">
    <source>
        <dbReference type="Pfam" id="PF11887"/>
    </source>
</evidence>
<organism evidence="4 5">
    <name type="scientific">Mycolicibacterium madagascariense</name>
    <dbReference type="NCBI Taxonomy" id="212765"/>
    <lineage>
        <taxon>Bacteria</taxon>
        <taxon>Bacillati</taxon>
        <taxon>Actinomycetota</taxon>
        <taxon>Actinomycetes</taxon>
        <taxon>Mycobacteriales</taxon>
        <taxon>Mycobacteriaceae</taxon>
        <taxon>Mycolicibacterium</taxon>
    </lineage>
</organism>
<name>A0A7I7X7E8_9MYCO</name>
<feature type="domain" description="Mammalian cell entry C-terminal" evidence="3">
    <location>
        <begin position="110"/>
        <end position="270"/>
    </location>
</feature>